<dbReference type="eggNOG" id="COG0484">
    <property type="taxonomic scope" value="Bacteria"/>
</dbReference>
<evidence type="ECO:0000256" key="3">
    <source>
        <dbReference type="ARBA" id="ARBA00022737"/>
    </source>
</evidence>
<dbReference type="GO" id="GO:0031072">
    <property type="term" value="F:heat shock protein binding"/>
    <property type="evidence" value="ECO:0007669"/>
    <property type="project" value="InterPro"/>
</dbReference>
<feature type="compositionally biased region" description="Basic residues" evidence="13">
    <location>
        <begin position="368"/>
        <end position="377"/>
    </location>
</feature>
<feature type="binding site" evidence="11">
    <location>
        <position position="198"/>
    </location>
    <ligand>
        <name>Zn(2+)</name>
        <dbReference type="ChEBI" id="CHEBI:29105"/>
        <label>1</label>
    </ligand>
</feature>
<feature type="repeat" description="CXXCXGXG motif" evidence="11">
    <location>
        <begin position="184"/>
        <end position="191"/>
    </location>
</feature>
<evidence type="ECO:0000256" key="1">
    <source>
        <dbReference type="ARBA" id="ARBA00022705"/>
    </source>
</evidence>
<dbReference type="NCBIfam" id="NF008035">
    <property type="entry name" value="PRK10767.1"/>
    <property type="match status" value="1"/>
</dbReference>
<dbReference type="Gene3D" id="2.60.260.20">
    <property type="entry name" value="Urease metallochaperone UreE, N-terminal domain"/>
    <property type="match status" value="2"/>
</dbReference>
<feature type="zinc finger region" description="CR-type" evidence="12">
    <location>
        <begin position="132"/>
        <end position="210"/>
    </location>
</feature>
<feature type="region of interest" description="Disordered" evidence="13">
    <location>
        <begin position="347"/>
        <end position="377"/>
    </location>
</feature>
<dbReference type="Gene3D" id="2.10.230.10">
    <property type="entry name" value="Heat shock protein DnaJ, cysteine-rich domain"/>
    <property type="match status" value="1"/>
</dbReference>
<dbReference type="AlphaFoldDB" id="E1QE45"/>
<dbReference type="FunFam" id="1.10.287.110:FF:000034">
    <property type="entry name" value="Chaperone protein DnaJ"/>
    <property type="match status" value="1"/>
</dbReference>
<dbReference type="HOGENOM" id="CLU_017633_0_7_7"/>
<dbReference type="PROSITE" id="PS51188">
    <property type="entry name" value="ZF_CR"/>
    <property type="match status" value="1"/>
</dbReference>
<dbReference type="EMBL" id="CP002085">
    <property type="protein sequence ID" value="ADK83831.1"/>
    <property type="molecule type" value="Genomic_DNA"/>
</dbReference>
<keyword evidence="4 11" id="KW-0863">Zinc-finger</keyword>
<keyword evidence="17" id="KW-1185">Reference proteome</keyword>
<dbReference type="Gene3D" id="1.10.287.110">
    <property type="entry name" value="DnaJ domain"/>
    <property type="match status" value="1"/>
</dbReference>
<dbReference type="InterPro" id="IPR001305">
    <property type="entry name" value="HSP_DnaJ_Cys-rich_dom"/>
</dbReference>
<feature type="binding site" evidence="11">
    <location>
        <position position="148"/>
    </location>
    <ligand>
        <name>Zn(2+)</name>
        <dbReference type="ChEBI" id="CHEBI:29105"/>
        <label>1</label>
    </ligand>
</feature>
<keyword evidence="7 11" id="KW-0143">Chaperone</keyword>
<dbReference type="HAMAP" id="MF_01152">
    <property type="entry name" value="DnaJ"/>
    <property type="match status" value="1"/>
</dbReference>
<evidence type="ECO:0000256" key="2">
    <source>
        <dbReference type="ARBA" id="ARBA00022723"/>
    </source>
</evidence>
<feature type="binding site" evidence="11">
    <location>
        <position position="201"/>
    </location>
    <ligand>
        <name>Zn(2+)</name>
        <dbReference type="ChEBI" id="CHEBI:29105"/>
        <label>1</label>
    </ligand>
</feature>
<protein>
    <recommendedName>
        <fullName evidence="10 11">Chaperone protein DnaJ</fullName>
    </recommendedName>
</protein>
<dbReference type="InterPro" id="IPR002939">
    <property type="entry name" value="DnaJ_C"/>
</dbReference>
<gene>
    <name evidence="11" type="primary">dnaJ</name>
    <name evidence="16" type="ordered locus">Deba_0458</name>
</gene>
<comment type="cofactor">
    <cofactor evidence="11">
        <name>Zn(2+)</name>
        <dbReference type="ChEBI" id="CHEBI:29105"/>
    </cofactor>
    <text evidence="11">Binds 2 Zn(2+) ions per monomer.</text>
</comment>
<dbReference type="FunFam" id="2.60.260.20:FF:000005">
    <property type="entry name" value="Chaperone protein dnaJ 1, mitochondrial"/>
    <property type="match status" value="1"/>
</dbReference>
<keyword evidence="5 11" id="KW-0862">Zinc</keyword>
<keyword evidence="11" id="KW-0963">Cytoplasm</keyword>
<name>E1QE45_DESB2</name>
<dbReference type="GO" id="GO:0005524">
    <property type="term" value="F:ATP binding"/>
    <property type="evidence" value="ECO:0007669"/>
    <property type="project" value="InterPro"/>
</dbReference>
<dbReference type="Proteomes" id="UP000009047">
    <property type="component" value="Chromosome"/>
</dbReference>
<proteinExistence type="inferred from homology"/>
<dbReference type="Pfam" id="PF00684">
    <property type="entry name" value="DnaJ_CXXCXGXG"/>
    <property type="match status" value="1"/>
</dbReference>
<dbReference type="SUPFAM" id="SSF49493">
    <property type="entry name" value="HSP40/DnaJ peptide-binding domain"/>
    <property type="match status" value="2"/>
</dbReference>
<dbReference type="PANTHER" id="PTHR43096:SF10">
    <property type="entry name" value="CHAPERONE PROTEIN DNAJ A6, CHLOROPLASTIC"/>
    <property type="match status" value="1"/>
</dbReference>
<dbReference type="CDD" id="cd10747">
    <property type="entry name" value="DnaJ_C"/>
    <property type="match status" value="1"/>
</dbReference>
<feature type="domain" description="CR-type" evidence="15">
    <location>
        <begin position="132"/>
        <end position="210"/>
    </location>
</feature>
<feature type="repeat" description="CXXCXGXG motif" evidence="11">
    <location>
        <begin position="145"/>
        <end position="152"/>
    </location>
</feature>
<dbReference type="RefSeq" id="WP_013257287.1">
    <property type="nucleotide sequence ID" value="NC_014365.1"/>
</dbReference>
<evidence type="ECO:0000256" key="11">
    <source>
        <dbReference type="HAMAP-Rule" id="MF_01152"/>
    </source>
</evidence>
<keyword evidence="2 11" id="KW-0479">Metal-binding</keyword>
<dbReference type="NCBIfam" id="TIGR02349">
    <property type="entry name" value="DnaJ_bact"/>
    <property type="match status" value="1"/>
</dbReference>
<keyword evidence="1 11" id="KW-0235">DNA replication</keyword>
<dbReference type="GO" id="GO:0042026">
    <property type="term" value="P:protein refolding"/>
    <property type="evidence" value="ECO:0007669"/>
    <property type="project" value="TreeGrafter"/>
</dbReference>
<evidence type="ECO:0000256" key="10">
    <source>
        <dbReference type="ARBA" id="ARBA00067609"/>
    </source>
</evidence>
<dbReference type="SUPFAM" id="SSF57938">
    <property type="entry name" value="DnaJ/Hsp40 cysteine-rich domain"/>
    <property type="match status" value="1"/>
</dbReference>
<dbReference type="InterPro" id="IPR036410">
    <property type="entry name" value="HSP_DnaJ_Cys-rich_dom_sf"/>
</dbReference>
<comment type="similarity">
    <text evidence="9 11">Belongs to the DnaJ family.</text>
</comment>
<comment type="domain">
    <text evidence="11">The J domain is necessary and sufficient to stimulate DnaK ATPase activity. Zinc center 1 plays an important role in the autonomous, DnaK-independent chaperone activity of DnaJ. Zinc center 2 is essential for interaction with DnaK and for DnaJ activity.</text>
</comment>
<feature type="domain" description="J" evidence="14">
    <location>
        <begin position="4"/>
        <end position="69"/>
    </location>
</feature>
<organism evidence="16 17">
    <name type="scientific">Desulfarculus baarsii (strain ATCC 33931 / DSM 2075 / LMG 7858 / VKM B-1802 / 2st14)</name>
    <dbReference type="NCBI Taxonomy" id="644282"/>
    <lineage>
        <taxon>Bacteria</taxon>
        <taxon>Pseudomonadati</taxon>
        <taxon>Thermodesulfobacteriota</taxon>
        <taxon>Desulfarculia</taxon>
        <taxon>Desulfarculales</taxon>
        <taxon>Desulfarculaceae</taxon>
        <taxon>Desulfarculus</taxon>
    </lineage>
</organism>
<accession>E1QE45</accession>
<evidence type="ECO:0000256" key="7">
    <source>
        <dbReference type="ARBA" id="ARBA00023186"/>
    </source>
</evidence>
<dbReference type="InterPro" id="IPR036869">
    <property type="entry name" value="J_dom_sf"/>
</dbReference>
<feature type="binding site" evidence="11">
    <location>
        <position position="165"/>
    </location>
    <ligand>
        <name>Zn(2+)</name>
        <dbReference type="ChEBI" id="CHEBI:29105"/>
        <label>2</label>
    </ligand>
</feature>
<dbReference type="CDD" id="cd06257">
    <property type="entry name" value="DnaJ"/>
    <property type="match status" value="1"/>
</dbReference>
<evidence type="ECO:0000256" key="8">
    <source>
        <dbReference type="ARBA" id="ARBA00053423"/>
    </source>
</evidence>
<keyword evidence="3 11" id="KW-0677">Repeat</keyword>
<evidence type="ECO:0000256" key="12">
    <source>
        <dbReference type="PROSITE-ProRule" id="PRU00546"/>
    </source>
</evidence>
<comment type="subunit">
    <text evidence="11">Homodimer.</text>
</comment>
<dbReference type="STRING" id="644282.Deba_0458"/>
<dbReference type="FunFam" id="2.10.230.10:FF:000002">
    <property type="entry name" value="Molecular chaperone DnaJ"/>
    <property type="match status" value="1"/>
</dbReference>
<dbReference type="CDD" id="cd10719">
    <property type="entry name" value="DnaJ_zf"/>
    <property type="match status" value="1"/>
</dbReference>
<dbReference type="PANTHER" id="PTHR43096">
    <property type="entry name" value="DNAJ HOMOLOG 1, MITOCHONDRIAL-RELATED"/>
    <property type="match status" value="1"/>
</dbReference>
<comment type="function">
    <text evidence="8 11">Participates actively in the response to hyperosmotic and heat shock by preventing the aggregation of stress-denatured proteins and by disaggregating proteins, also in an autonomous, DnaK-independent fashion. Unfolded proteins bind initially to DnaJ; upon interaction with the DnaJ-bound protein, DnaK hydrolyzes its bound ATP, resulting in the formation of a stable complex. GrpE releases ADP from DnaK; ATP binding to DnaK triggers the release of the substrate protein, thus completing the reaction cycle. Several rounds of ATP-dependent interactions between DnaJ, DnaK and GrpE are required for fully efficient folding. Also involved, together with DnaK and GrpE, in the DNA replication of plasmids through activation of initiation proteins.</text>
</comment>
<dbReference type="PRINTS" id="PR00625">
    <property type="entry name" value="JDOMAIN"/>
</dbReference>
<evidence type="ECO:0000256" key="6">
    <source>
        <dbReference type="ARBA" id="ARBA00023016"/>
    </source>
</evidence>
<dbReference type="InterPro" id="IPR012724">
    <property type="entry name" value="DnaJ"/>
</dbReference>
<evidence type="ECO:0000259" key="15">
    <source>
        <dbReference type="PROSITE" id="PS51188"/>
    </source>
</evidence>
<evidence type="ECO:0000256" key="5">
    <source>
        <dbReference type="ARBA" id="ARBA00022833"/>
    </source>
</evidence>
<dbReference type="KEGG" id="dbr:Deba_0458"/>
<feature type="binding site" evidence="11">
    <location>
        <position position="187"/>
    </location>
    <ligand>
        <name>Zn(2+)</name>
        <dbReference type="ChEBI" id="CHEBI:29105"/>
        <label>2</label>
    </ligand>
</feature>
<comment type="subcellular location">
    <subcellularLocation>
        <location evidence="11">Cytoplasm</location>
    </subcellularLocation>
</comment>
<evidence type="ECO:0000256" key="4">
    <source>
        <dbReference type="ARBA" id="ARBA00022771"/>
    </source>
</evidence>
<dbReference type="GO" id="GO:0009408">
    <property type="term" value="P:response to heat"/>
    <property type="evidence" value="ECO:0007669"/>
    <property type="project" value="InterPro"/>
</dbReference>
<evidence type="ECO:0000256" key="9">
    <source>
        <dbReference type="ARBA" id="ARBA00061004"/>
    </source>
</evidence>
<feature type="binding site" evidence="11">
    <location>
        <position position="162"/>
    </location>
    <ligand>
        <name>Zn(2+)</name>
        <dbReference type="ChEBI" id="CHEBI:29105"/>
        <label>2</label>
    </ligand>
</feature>
<sequence length="377" mass="41641">MKTCYYETLQVSRDADGEEIKKAYRKMAMQYHPDRNPDDPEAEERFKACAEAYEVLRDPEKRRLYDAYGHDGLKQRTGFNGFGGVEDIFSAFGDIFDGFFGFGGRPSRRGGPQRGHDLRYDLELTLEEAARGKEATFTAGREVRCEQCGGLGQAGGKPPRVCPTCGGHGQVMRSQGFFRIATTCPDCRGAGSKIDDPCPACGGRGRVYHEKQLTVKAPAGIEHGQRLRMRGEGEAGLLGGEPGDLYVQIHIPPHKVFEREGAHLFRELEISMFQAALGGMVLVETLVDGPQELKISPGAQHGDVLRLKGMGMPNLRDQRRGDLMVRLITRTPTHLSKRQRELLEEAAALGDKQAAPQPEAVAESGGERKKRRIFGLK</sequence>
<evidence type="ECO:0000313" key="17">
    <source>
        <dbReference type="Proteomes" id="UP000009047"/>
    </source>
</evidence>
<feature type="binding site" evidence="11">
    <location>
        <position position="184"/>
    </location>
    <ligand>
        <name>Zn(2+)</name>
        <dbReference type="ChEBI" id="CHEBI:29105"/>
        <label>2</label>
    </ligand>
</feature>
<reference evidence="16 17" key="1">
    <citation type="journal article" date="2010" name="Stand. Genomic Sci.">
        <title>Complete genome sequence of Desulfarculus baarsii type strain (2st14).</title>
        <authorList>
            <person name="Sun H."/>
            <person name="Spring S."/>
            <person name="Lapidus A."/>
            <person name="Davenport K."/>
            <person name="Del Rio T.G."/>
            <person name="Tice H."/>
            <person name="Nolan M."/>
            <person name="Copeland A."/>
            <person name="Cheng J.F."/>
            <person name="Lucas S."/>
            <person name="Tapia R."/>
            <person name="Goodwin L."/>
            <person name="Pitluck S."/>
            <person name="Ivanova N."/>
            <person name="Pagani I."/>
            <person name="Mavromatis K."/>
            <person name="Ovchinnikova G."/>
            <person name="Pati A."/>
            <person name="Chen A."/>
            <person name="Palaniappan K."/>
            <person name="Hauser L."/>
            <person name="Chang Y.J."/>
            <person name="Jeffries C.D."/>
            <person name="Detter J.C."/>
            <person name="Han C."/>
            <person name="Rohde M."/>
            <person name="Brambilla E."/>
            <person name="Goker M."/>
            <person name="Woyke T."/>
            <person name="Bristow J."/>
            <person name="Eisen J.A."/>
            <person name="Markowitz V."/>
            <person name="Hugenholtz P."/>
            <person name="Kyrpides N.C."/>
            <person name="Klenk H.P."/>
            <person name="Land M."/>
        </authorList>
    </citation>
    <scope>NUCLEOTIDE SEQUENCE [LARGE SCALE GENOMIC DNA]</scope>
    <source>
        <strain evidence="17">ATCC 33931 / DSM 2075 / LMG 7858 / VKM B-1802 / 2st14</strain>
    </source>
</reference>
<dbReference type="GO" id="GO:0008270">
    <property type="term" value="F:zinc ion binding"/>
    <property type="evidence" value="ECO:0007669"/>
    <property type="project" value="UniProtKB-UniRule"/>
</dbReference>
<feature type="binding site" evidence="11">
    <location>
        <position position="145"/>
    </location>
    <ligand>
        <name>Zn(2+)</name>
        <dbReference type="ChEBI" id="CHEBI:29105"/>
        <label>1</label>
    </ligand>
</feature>
<dbReference type="OrthoDB" id="9779889at2"/>
<evidence type="ECO:0000313" key="16">
    <source>
        <dbReference type="EMBL" id="ADK83831.1"/>
    </source>
</evidence>
<feature type="repeat" description="CXXCXGXG motif" evidence="11">
    <location>
        <begin position="198"/>
        <end position="205"/>
    </location>
</feature>
<evidence type="ECO:0000256" key="13">
    <source>
        <dbReference type="SAM" id="MobiDB-lite"/>
    </source>
</evidence>
<dbReference type="InterPro" id="IPR008971">
    <property type="entry name" value="HSP40/DnaJ_pept-bd"/>
</dbReference>
<dbReference type="PROSITE" id="PS50076">
    <property type="entry name" value="DNAJ_2"/>
    <property type="match status" value="1"/>
</dbReference>
<dbReference type="SUPFAM" id="SSF46565">
    <property type="entry name" value="Chaperone J-domain"/>
    <property type="match status" value="1"/>
</dbReference>
<dbReference type="GO" id="GO:0005737">
    <property type="term" value="C:cytoplasm"/>
    <property type="evidence" value="ECO:0007669"/>
    <property type="project" value="UniProtKB-SubCell"/>
</dbReference>
<keyword evidence="6 11" id="KW-0346">Stress response</keyword>
<dbReference type="SMART" id="SM00271">
    <property type="entry name" value="DnaJ"/>
    <property type="match status" value="1"/>
</dbReference>
<feature type="repeat" description="CXXCXGXG motif" evidence="11">
    <location>
        <begin position="162"/>
        <end position="169"/>
    </location>
</feature>
<evidence type="ECO:0000259" key="14">
    <source>
        <dbReference type="PROSITE" id="PS50076"/>
    </source>
</evidence>
<dbReference type="InterPro" id="IPR001623">
    <property type="entry name" value="DnaJ_domain"/>
</dbReference>
<dbReference type="Pfam" id="PF01556">
    <property type="entry name" value="DnaJ_C"/>
    <property type="match status" value="1"/>
</dbReference>
<dbReference type="GO" id="GO:0006260">
    <property type="term" value="P:DNA replication"/>
    <property type="evidence" value="ECO:0007669"/>
    <property type="project" value="UniProtKB-KW"/>
</dbReference>
<dbReference type="Pfam" id="PF00226">
    <property type="entry name" value="DnaJ"/>
    <property type="match status" value="1"/>
</dbReference>
<dbReference type="GO" id="GO:0051082">
    <property type="term" value="F:unfolded protein binding"/>
    <property type="evidence" value="ECO:0007669"/>
    <property type="project" value="UniProtKB-UniRule"/>
</dbReference>